<dbReference type="AlphaFoldDB" id="Q20177"/>
<dbReference type="InterPro" id="IPR051057">
    <property type="entry name" value="PI-PLC_domain"/>
</dbReference>
<feature type="region of interest" description="Disordered" evidence="1">
    <location>
        <begin position="422"/>
        <end position="441"/>
    </location>
</feature>
<dbReference type="InParanoid" id="Q20177"/>
<dbReference type="PeptideAtlas" id="Q20177"/>
<dbReference type="GO" id="GO:0006629">
    <property type="term" value="P:lipid metabolic process"/>
    <property type="evidence" value="ECO:0007669"/>
    <property type="project" value="InterPro"/>
</dbReference>
<evidence type="ECO:0000256" key="1">
    <source>
        <dbReference type="SAM" id="MobiDB-lite"/>
    </source>
</evidence>
<evidence type="ECO:0000313" key="4">
    <source>
        <dbReference type="WormBase" id="F38E9.1"/>
    </source>
</evidence>
<feature type="compositionally biased region" description="Basic and acidic residues" evidence="1">
    <location>
        <begin position="512"/>
        <end position="527"/>
    </location>
</feature>
<protein>
    <submittedName>
        <fullName evidence="2">PLCXc domain-containing protein</fullName>
    </submittedName>
</protein>
<dbReference type="CTD" id="181712"/>
<dbReference type="RefSeq" id="NP_510673.1">
    <property type="nucleotide sequence ID" value="NM_078272.3"/>
</dbReference>
<dbReference type="KEGG" id="cel:CELE_F38E9.1"/>
<gene>
    <name evidence="2" type="ORF">CELE_F38E9.1</name>
    <name evidence="2 4" type="ORF">F38E9.1</name>
</gene>
<sequence length="569" mass="65445">MSDWMGRLPSSIREKPLCSICIPGSHDSGAYWFNLRMGYAHDQSFLRYVRNFRCNFVKRIVERWGLTQSLPIDEQLQIGVRFFDIRLELALDINASARQNLAQDPDDSSRKSCFIVHGLYSIDCLKLAHQMVDFLVAHKEEVLILNVSHIYRMTEYDFRRFFLHPFSSIAERCGISLCPTDVDLRIVTLDELIEKEFRIIVVGPSDQDMDGCCFRSAALQNKWPRKNNTSDLLVYLQAQIHAPVTPGLRVLQGVITPELSDIFRNLRSSLKKTFSLPMRGLLKEWLQRLDDEEIGNLNILISDQVDTEFCRLVYYLNINEYPEHKLDSYSVNPYLENKPRALKTKNWDAEITYPTPPESDKKERSVLNEPLEDGENEPEFLIEEIFDEFEVPVSSIPPKKPIRTSVMVQQVEMVLDESTSSEDTSLILPRSPIPPPKPKRFSQRIPLVMEVQQIPDDDFPYSDAPCVPFSRSSDTPVRIALPVTEEELRLAALGEYPRYGSQRSQRSQLSPRIEEKKDDNLNGVEEKDGSDDDEAPLISHEVESMVEDLIINSTIDAMDNLADRFKSHE</sequence>
<dbReference type="AGR" id="WB:WBGene00018184"/>
<dbReference type="WormBase" id="F38E9.1">
    <property type="protein sequence ID" value="CE28305"/>
    <property type="gene ID" value="WBGene00018184"/>
</dbReference>
<keyword evidence="5" id="KW-1267">Proteomics identification</keyword>
<dbReference type="Gene3D" id="3.20.20.190">
    <property type="entry name" value="Phosphatidylinositol (PI) phosphodiesterase"/>
    <property type="match status" value="1"/>
</dbReference>
<proteinExistence type="evidence at protein level"/>
<keyword evidence="3" id="KW-1185">Reference proteome</keyword>
<evidence type="ECO:0007829" key="5">
    <source>
        <dbReference type="PeptideAtlas" id="Q20177"/>
    </source>
</evidence>
<dbReference type="SUPFAM" id="SSF51695">
    <property type="entry name" value="PLC-like phosphodiesterases"/>
    <property type="match status" value="1"/>
</dbReference>
<dbReference type="PhylomeDB" id="Q20177"/>
<dbReference type="InterPro" id="IPR017946">
    <property type="entry name" value="PLC-like_Pdiesterase_TIM-brl"/>
</dbReference>
<evidence type="ECO:0000313" key="3">
    <source>
        <dbReference type="Proteomes" id="UP000001940"/>
    </source>
</evidence>
<dbReference type="PaxDb" id="6239-F38E9.1"/>
<feature type="region of interest" description="Disordered" evidence="1">
    <location>
        <begin position="499"/>
        <end position="541"/>
    </location>
</feature>
<dbReference type="PANTHER" id="PTHR13593">
    <property type="match status" value="1"/>
</dbReference>
<dbReference type="STRING" id="6239.F38E9.1.1"/>
<name>Q20177_CAEEL</name>
<dbReference type="InterPro" id="IPR042158">
    <property type="entry name" value="PLCXD1/2/3"/>
</dbReference>
<dbReference type="FunCoup" id="Q20177">
    <property type="interactions" value="979"/>
</dbReference>
<dbReference type="PANTHER" id="PTHR13593:SF113">
    <property type="entry name" value="SI:DKEY-266F7.9"/>
    <property type="match status" value="1"/>
</dbReference>
<evidence type="ECO:0000313" key="2">
    <source>
        <dbReference type="EMBL" id="CCD70819.1"/>
    </source>
</evidence>
<feature type="compositionally biased region" description="Low complexity" evidence="1">
    <location>
        <begin position="501"/>
        <end position="511"/>
    </location>
</feature>
<dbReference type="IntAct" id="Q20177">
    <property type="interactions" value="3"/>
</dbReference>
<dbReference type="eggNOG" id="KOG4306">
    <property type="taxonomic scope" value="Eukaryota"/>
</dbReference>
<reference evidence="2 3" key="1">
    <citation type="journal article" date="1998" name="Science">
        <title>Genome sequence of the nematode C. elegans: a platform for investigating biology.</title>
        <authorList>
            <consortium name="The C. elegans sequencing consortium"/>
            <person name="Sulson J.E."/>
            <person name="Waterston R."/>
        </authorList>
    </citation>
    <scope>NUCLEOTIDE SEQUENCE [LARGE SCALE GENOMIC DNA]</scope>
    <source>
        <strain evidence="2 3">Bristol N2</strain>
    </source>
</reference>
<dbReference type="DIP" id="DIP-25899N"/>
<dbReference type="GO" id="GO:0008081">
    <property type="term" value="F:phosphoric diester hydrolase activity"/>
    <property type="evidence" value="ECO:0000318"/>
    <property type="project" value="GO_Central"/>
</dbReference>
<dbReference type="PIR" id="T30019">
    <property type="entry name" value="T30019"/>
</dbReference>
<accession>Q20177</accession>
<dbReference type="OMA" id="CFIVHGL"/>
<dbReference type="UCSC" id="F38E9.1">
    <property type="organism name" value="c. elegans"/>
</dbReference>
<dbReference type="HOGENOM" id="CLU_470297_0_0_1"/>
<dbReference type="EMBL" id="BX284606">
    <property type="protein sequence ID" value="CCD70819.1"/>
    <property type="molecule type" value="Genomic_DNA"/>
</dbReference>
<dbReference type="GeneID" id="181712"/>
<dbReference type="OrthoDB" id="194775at2759"/>
<dbReference type="Proteomes" id="UP000001940">
    <property type="component" value="Chromosome X"/>
</dbReference>
<dbReference type="Bgee" id="WBGene00018184">
    <property type="expression patterns" value="Expressed in adult organism and 4 other cell types or tissues"/>
</dbReference>
<dbReference type="CDD" id="cd08616">
    <property type="entry name" value="PI-PLCXD1c"/>
    <property type="match status" value="1"/>
</dbReference>
<organism evidence="2 3">
    <name type="scientific">Caenorhabditis elegans</name>
    <dbReference type="NCBI Taxonomy" id="6239"/>
    <lineage>
        <taxon>Eukaryota</taxon>
        <taxon>Metazoa</taxon>
        <taxon>Ecdysozoa</taxon>
        <taxon>Nematoda</taxon>
        <taxon>Chromadorea</taxon>
        <taxon>Rhabditida</taxon>
        <taxon>Rhabditina</taxon>
        <taxon>Rhabditomorpha</taxon>
        <taxon>Rhabditoidea</taxon>
        <taxon>Rhabditidae</taxon>
        <taxon>Peloderinae</taxon>
        <taxon>Caenorhabditis</taxon>
    </lineage>
</organism>